<dbReference type="PROSITE" id="PS50231">
    <property type="entry name" value="RICIN_B_LECTIN"/>
    <property type="match status" value="1"/>
</dbReference>
<dbReference type="InterPro" id="IPR005198">
    <property type="entry name" value="Glyco_hydro_76"/>
</dbReference>
<protein>
    <recommendedName>
        <fullName evidence="2">Ricin B lectin domain-containing protein</fullName>
    </recommendedName>
</protein>
<keyword evidence="4" id="KW-1185">Reference proteome</keyword>
<dbReference type="AlphaFoldDB" id="A0A0U1LPH6"/>
<dbReference type="Gene3D" id="2.80.10.50">
    <property type="match status" value="1"/>
</dbReference>
<dbReference type="SUPFAM" id="SSF48208">
    <property type="entry name" value="Six-hairpin glycosidases"/>
    <property type="match status" value="1"/>
</dbReference>
<dbReference type="EMBL" id="CVMT01000002">
    <property type="protein sequence ID" value="CRG84872.1"/>
    <property type="molecule type" value="Genomic_DNA"/>
</dbReference>
<evidence type="ECO:0000256" key="1">
    <source>
        <dbReference type="SAM" id="SignalP"/>
    </source>
</evidence>
<accession>A0A0U1LPH6</accession>
<dbReference type="PANTHER" id="PTHR47791">
    <property type="entry name" value="MEIOTICALLY UP-REGULATED GENE 191 PROTEIN"/>
    <property type="match status" value="1"/>
</dbReference>
<reference evidence="3 4" key="1">
    <citation type="submission" date="2015-04" db="EMBL/GenBank/DDBJ databases">
        <authorList>
            <person name="Syromyatnikov M.Y."/>
            <person name="Popov V.N."/>
        </authorList>
    </citation>
    <scope>NUCLEOTIDE SEQUENCE [LARGE SCALE GENOMIC DNA]</scope>
    <source>
        <strain evidence="3">WF-38-12</strain>
    </source>
</reference>
<evidence type="ECO:0000313" key="4">
    <source>
        <dbReference type="Proteomes" id="UP000054383"/>
    </source>
</evidence>
<dbReference type="OrthoDB" id="9984024at2759"/>
<evidence type="ECO:0000259" key="2">
    <source>
        <dbReference type="SMART" id="SM00458"/>
    </source>
</evidence>
<feature type="signal peptide" evidence="1">
    <location>
        <begin position="1"/>
        <end position="19"/>
    </location>
</feature>
<dbReference type="CDD" id="cd00161">
    <property type="entry name" value="beta-trefoil_Ricin-like"/>
    <property type="match status" value="1"/>
</dbReference>
<dbReference type="PANTHER" id="PTHR47791:SF3">
    <property type="entry name" value="MEIOTICALLY UP-REGULATED GENE 191 PROTEIN"/>
    <property type="match status" value="1"/>
</dbReference>
<proteinExistence type="predicted"/>
<feature type="domain" description="Ricin B lectin" evidence="2">
    <location>
        <begin position="363"/>
        <end position="497"/>
    </location>
</feature>
<dbReference type="GO" id="GO:0005975">
    <property type="term" value="P:carbohydrate metabolic process"/>
    <property type="evidence" value="ECO:0007669"/>
    <property type="project" value="InterPro"/>
</dbReference>
<dbReference type="Proteomes" id="UP000054383">
    <property type="component" value="Unassembled WGS sequence"/>
</dbReference>
<dbReference type="SUPFAM" id="SSF50370">
    <property type="entry name" value="Ricin B-like lectins"/>
    <property type="match status" value="1"/>
</dbReference>
<dbReference type="InterPro" id="IPR053169">
    <property type="entry name" value="MUG_Protein"/>
</dbReference>
<dbReference type="Gene3D" id="1.50.10.20">
    <property type="match status" value="1"/>
</dbReference>
<gene>
    <name evidence="3" type="ORF">PISL3812_02053</name>
</gene>
<organism evidence="3 4">
    <name type="scientific">Talaromyces islandicus</name>
    <name type="common">Penicillium islandicum</name>
    <dbReference type="NCBI Taxonomy" id="28573"/>
    <lineage>
        <taxon>Eukaryota</taxon>
        <taxon>Fungi</taxon>
        <taxon>Dikarya</taxon>
        <taxon>Ascomycota</taxon>
        <taxon>Pezizomycotina</taxon>
        <taxon>Eurotiomycetes</taxon>
        <taxon>Eurotiomycetidae</taxon>
        <taxon>Eurotiales</taxon>
        <taxon>Trichocomaceae</taxon>
        <taxon>Talaromyces</taxon>
        <taxon>Talaromyces sect. Islandici</taxon>
    </lineage>
</organism>
<dbReference type="InterPro" id="IPR008928">
    <property type="entry name" value="6-hairpin_glycosidase_sf"/>
</dbReference>
<keyword evidence="1" id="KW-0732">Signal</keyword>
<dbReference type="InterPro" id="IPR000772">
    <property type="entry name" value="Ricin_B_lectin"/>
</dbReference>
<dbReference type="Pfam" id="PF14200">
    <property type="entry name" value="RicinB_lectin_2"/>
    <property type="match status" value="1"/>
</dbReference>
<dbReference type="SMART" id="SM00458">
    <property type="entry name" value="RICIN"/>
    <property type="match status" value="1"/>
</dbReference>
<dbReference type="OMA" id="AYSRGWD"/>
<feature type="chain" id="PRO_5006711136" description="Ricin B lectin domain-containing protein" evidence="1">
    <location>
        <begin position="20"/>
        <end position="497"/>
    </location>
</feature>
<dbReference type="Pfam" id="PF03663">
    <property type="entry name" value="Glyco_hydro_76"/>
    <property type="match status" value="1"/>
</dbReference>
<dbReference type="InterPro" id="IPR035992">
    <property type="entry name" value="Ricin_B-like_lectins"/>
</dbReference>
<name>A0A0U1LPH6_TALIS</name>
<evidence type="ECO:0000313" key="3">
    <source>
        <dbReference type="EMBL" id="CRG84872.1"/>
    </source>
</evidence>
<sequence>MRFSTLQVLGVAIGRVVLALEEGDADVMYNGFNDAFLMTSGDDVYYKLALNNGDPDESWRGSLDILGVTDVYERTGNPDLKEFINSLLTTWLTSTCPPPWDWDGWNDDLGWFTLTLVRGYQITLNQTYLDQAKSGFDYAFQRGWDTQYNDGGIWEENPEYVAKEDPPGTPRKEALSNDSLGKVACYIYQATNDRDYLDKAVQIYDWVRTHLFNEDTGQINTAVYEDGSVDTSAATYSQGTWLDYANLLYMITGEEKYYDDAIKTIEFARYNITDDGIFNDDEPGRGVGHFVQNNQLWDTYYSWMVYNADTILKNRRSNLNITWFQWDQPTPDDDDTIEPNDAVGAMVWLQHTPATQPNEVGGRHVITNNMTGLAVDSNGAYGNGNGVIQWALDWNPNQRWILTQNSDDGSWNLVNIATWQALDCPDGSDEDGLQMFQWECNRDPSQRWLIDQQDDGTYKITNQESGMVLDGGSNSTNGAALIQSSWNGGSAQRWILG</sequence>